<dbReference type="RefSeq" id="WP_171973616.1">
    <property type="nucleotide sequence ID" value="NZ_MVDO01000027.1"/>
</dbReference>
<sequence length="50" mass="5769">MEDDELERYCEVCFCVPTDNSLHINCIPGDEDHDVYMCGSCANDFYGEDR</sequence>
<gene>
    <name evidence="1" type="ORF">GCM10023338_07960</name>
</gene>
<organism evidence="1 2">
    <name type="scientific">Wohlfahrtiimonas larvae</name>
    <dbReference type="NCBI Taxonomy" id="1157986"/>
    <lineage>
        <taxon>Bacteria</taxon>
        <taxon>Pseudomonadati</taxon>
        <taxon>Pseudomonadota</taxon>
        <taxon>Gammaproteobacteria</taxon>
        <taxon>Cardiobacteriales</taxon>
        <taxon>Ignatzschineriaceae</taxon>
        <taxon>Wohlfahrtiimonas</taxon>
    </lineage>
</organism>
<name>A0ABP9ML49_9GAMM</name>
<protein>
    <submittedName>
        <fullName evidence="1">Uncharacterized protein</fullName>
    </submittedName>
</protein>
<keyword evidence="2" id="KW-1185">Reference proteome</keyword>
<dbReference type="EMBL" id="BAABKE010000002">
    <property type="protein sequence ID" value="GAA5096961.1"/>
    <property type="molecule type" value="Genomic_DNA"/>
</dbReference>
<comment type="caution">
    <text evidence="1">The sequence shown here is derived from an EMBL/GenBank/DDBJ whole genome shotgun (WGS) entry which is preliminary data.</text>
</comment>
<accession>A0ABP9ML49</accession>
<dbReference type="Proteomes" id="UP001500631">
    <property type="component" value="Unassembled WGS sequence"/>
</dbReference>
<evidence type="ECO:0000313" key="2">
    <source>
        <dbReference type="Proteomes" id="UP001500631"/>
    </source>
</evidence>
<reference evidence="2" key="1">
    <citation type="journal article" date="2019" name="Int. J. Syst. Evol. Microbiol.">
        <title>The Global Catalogue of Microorganisms (GCM) 10K type strain sequencing project: providing services to taxonomists for standard genome sequencing and annotation.</title>
        <authorList>
            <consortium name="The Broad Institute Genomics Platform"/>
            <consortium name="The Broad Institute Genome Sequencing Center for Infectious Disease"/>
            <person name="Wu L."/>
            <person name="Ma J."/>
        </authorList>
    </citation>
    <scope>NUCLEOTIDE SEQUENCE [LARGE SCALE GENOMIC DNA]</scope>
    <source>
        <strain evidence="2">JCM 18424</strain>
    </source>
</reference>
<evidence type="ECO:0000313" key="1">
    <source>
        <dbReference type="EMBL" id="GAA5096961.1"/>
    </source>
</evidence>
<proteinExistence type="predicted"/>